<reference evidence="1 2" key="1">
    <citation type="submission" date="2018-09" db="EMBL/GenBank/DDBJ databases">
        <title>Draft genome sequence of Rhodopseudomonas palustris 2.1.18.</title>
        <authorList>
            <person name="Robertson S.L."/>
            <person name="Meyer T.E."/>
            <person name="Kyndt J.A."/>
        </authorList>
    </citation>
    <scope>NUCLEOTIDE SEQUENCE [LARGE SCALE GENOMIC DNA]</scope>
    <source>
        <strain evidence="1 2">2.1.18</strain>
    </source>
</reference>
<dbReference type="AlphaFoldDB" id="A0A418VRD2"/>
<sequence>MKFPEMDRIIAQYNRSGERFRIEGTCRSSCTELLAIRSVCIDPAASVEFHAAILHPNDPVDPARNRRMASYYNAKLRNFVLANGYMTSWQFHPISGRALIQQFGYRQCP</sequence>
<gene>
    <name evidence="1" type="ORF">D4Q52_01870</name>
</gene>
<comment type="caution">
    <text evidence="1">The sequence shown here is derived from an EMBL/GenBank/DDBJ whole genome shotgun (WGS) entry which is preliminary data.</text>
</comment>
<proteinExistence type="predicted"/>
<dbReference type="OrthoDB" id="7774376at2"/>
<evidence type="ECO:0000313" key="2">
    <source>
        <dbReference type="Proteomes" id="UP000285523"/>
    </source>
</evidence>
<accession>A0A418VRD2</accession>
<name>A0A418VRD2_RHOPL</name>
<dbReference type="RefSeq" id="WP_119854808.1">
    <property type="nucleotide sequence ID" value="NZ_QYYD01000001.1"/>
</dbReference>
<dbReference type="Proteomes" id="UP000285523">
    <property type="component" value="Unassembled WGS sequence"/>
</dbReference>
<protein>
    <submittedName>
        <fullName evidence="1">Uncharacterized protein</fullName>
    </submittedName>
</protein>
<organism evidence="1 2">
    <name type="scientific">Rhodopseudomonas palustris</name>
    <dbReference type="NCBI Taxonomy" id="1076"/>
    <lineage>
        <taxon>Bacteria</taxon>
        <taxon>Pseudomonadati</taxon>
        <taxon>Pseudomonadota</taxon>
        <taxon>Alphaproteobacteria</taxon>
        <taxon>Hyphomicrobiales</taxon>
        <taxon>Nitrobacteraceae</taxon>
        <taxon>Rhodopseudomonas</taxon>
    </lineage>
</organism>
<dbReference type="EMBL" id="QYYD01000001">
    <property type="protein sequence ID" value="RJF78916.1"/>
    <property type="molecule type" value="Genomic_DNA"/>
</dbReference>
<evidence type="ECO:0000313" key="1">
    <source>
        <dbReference type="EMBL" id="RJF78916.1"/>
    </source>
</evidence>